<dbReference type="SUPFAM" id="SSF53474">
    <property type="entry name" value="alpha/beta-Hydrolases"/>
    <property type="match status" value="1"/>
</dbReference>
<keyword evidence="3" id="KW-1185">Reference proteome</keyword>
<dbReference type="InterPro" id="IPR029058">
    <property type="entry name" value="AB_hydrolase_fold"/>
</dbReference>
<evidence type="ECO:0000259" key="1">
    <source>
        <dbReference type="Pfam" id="PF01738"/>
    </source>
</evidence>
<protein>
    <submittedName>
        <fullName evidence="2">AIM2 family protein</fullName>
    </submittedName>
</protein>
<dbReference type="AlphaFoldDB" id="A0A5N5QAJ7"/>
<name>A0A5N5QAJ7_9AGAM</name>
<dbReference type="OrthoDB" id="2147163at2759"/>
<dbReference type="Gene3D" id="3.40.50.1820">
    <property type="entry name" value="alpha/beta hydrolase"/>
    <property type="match status" value="1"/>
</dbReference>
<dbReference type="InterPro" id="IPR002925">
    <property type="entry name" value="Dienelactn_hydro"/>
</dbReference>
<evidence type="ECO:0000313" key="2">
    <source>
        <dbReference type="EMBL" id="KAB5588694.1"/>
    </source>
</evidence>
<dbReference type="EMBL" id="SSOP01000388">
    <property type="protein sequence ID" value="KAB5588694.1"/>
    <property type="molecule type" value="Genomic_DNA"/>
</dbReference>
<evidence type="ECO:0000313" key="3">
    <source>
        <dbReference type="Proteomes" id="UP000383932"/>
    </source>
</evidence>
<sequence length="245" mass="26874">MSLILGDNPVCCTLPPIGSNYQPEGNFEIVQGISTYVVGDKSTKKAIVVMMDAFGMVPLTQQGCDVLASQGFYVLMPDLLGDQVVKPEDLGFDTPEKIEKRRKWFAGPGNPQGRSLELVKYGEHLKSQGFTVGSLGFCWGAKLALMSATSDAYAAVAVAHPTLLRSEDAANCKIPLALYPTKDEDPTVMEPFVKIAKDYKLYSEAFHGFAAGRANLEDATYRAAYEDVYRRLTAFFKKYLTSSKL</sequence>
<comment type="caution">
    <text evidence="2">The sequence shown here is derived from an EMBL/GenBank/DDBJ whole genome shotgun (WGS) entry which is preliminary data.</text>
</comment>
<dbReference type="PANTHER" id="PTHR47668:SF1">
    <property type="entry name" value="DIENELACTONE HYDROLASE DOMAIN-CONTAINING PROTEIN-RELATED"/>
    <property type="match status" value="1"/>
</dbReference>
<dbReference type="GO" id="GO:0016787">
    <property type="term" value="F:hydrolase activity"/>
    <property type="evidence" value="ECO:0007669"/>
    <property type="project" value="InterPro"/>
</dbReference>
<proteinExistence type="predicted"/>
<accession>A0A5N5QAJ7</accession>
<reference evidence="2 3" key="1">
    <citation type="journal article" date="2019" name="Fungal Biol. Biotechnol.">
        <title>Draft genome sequence of fastidious pathogen Ceratobasidium theobromae, which causes vascular-streak dieback in Theobroma cacao.</title>
        <authorList>
            <person name="Ali S.S."/>
            <person name="Asman A."/>
            <person name="Shao J."/>
            <person name="Firmansyah A.P."/>
            <person name="Susilo A.W."/>
            <person name="Rosmana A."/>
            <person name="McMahon P."/>
            <person name="Junaid M."/>
            <person name="Guest D."/>
            <person name="Kheng T.Y."/>
            <person name="Meinhardt L.W."/>
            <person name="Bailey B.A."/>
        </authorList>
    </citation>
    <scope>NUCLEOTIDE SEQUENCE [LARGE SCALE GENOMIC DNA]</scope>
    <source>
        <strain evidence="2 3">CT2</strain>
    </source>
</reference>
<dbReference type="PANTHER" id="PTHR47668">
    <property type="entry name" value="DIENELACTONE HYDROLASE FAMILY PROTEIN (AFU_ORTHOLOGUE AFUA_6G01940)"/>
    <property type="match status" value="1"/>
</dbReference>
<dbReference type="Proteomes" id="UP000383932">
    <property type="component" value="Unassembled WGS sequence"/>
</dbReference>
<dbReference type="Pfam" id="PF01738">
    <property type="entry name" value="DLH"/>
    <property type="match status" value="1"/>
</dbReference>
<gene>
    <name evidence="2" type="ORF">CTheo_7862</name>
</gene>
<organism evidence="2 3">
    <name type="scientific">Ceratobasidium theobromae</name>
    <dbReference type="NCBI Taxonomy" id="1582974"/>
    <lineage>
        <taxon>Eukaryota</taxon>
        <taxon>Fungi</taxon>
        <taxon>Dikarya</taxon>
        <taxon>Basidiomycota</taxon>
        <taxon>Agaricomycotina</taxon>
        <taxon>Agaricomycetes</taxon>
        <taxon>Cantharellales</taxon>
        <taxon>Ceratobasidiaceae</taxon>
        <taxon>Ceratobasidium</taxon>
    </lineage>
</organism>
<feature type="domain" description="Dienelactone hydrolase" evidence="1">
    <location>
        <begin position="34"/>
        <end position="240"/>
    </location>
</feature>